<dbReference type="AlphaFoldDB" id="H9UIP5"/>
<evidence type="ECO:0000313" key="3">
    <source>
        <dbReference type="Proteomes" id="UP000007383"/>
    </source>
</evidence>
<sequence>MEYFTIAGTDLEVSAVGYGCMGLGGGWNSNPVSTDDINAARIAMETALESGINLFDHADIYAFGKAEACFGKVLSAAPELRQRMVLQSKCGIRLEDPESGAPQRYDLSRDWILHSVEGILERLGIDCLDILLLHRPDPLMRPDEIAEACSLLHAQGKVRWFGVSNFHHGQIELLQQSLDFPLIINQIQLSLVHSQLIDNGVTWNSSPVAADATIEHCYQREIQLQAWGSLDGGILTGRGVPESRPELSQAADTVSRLATQLGVSPEATALSWIMKHPARIQPIIGTTHPGRIAACAQAERDLLDRDQWYQLYTAVRGHSIP</sequence>
<dbReference type="GO" id="GO:0005829">
    <property type="term" value="C:cytosol"/>
    <property type="evidence" value="ECO:0007669"/>
    <property type="project" value="TreeGrafter"/>
</dbReference>
<dbReference type="HOGENOM" id="CLU_023205_8_1_12"/>
<dbReference type="InterPro" id="IPR036812">
    <property type="entry name" value="NAD(P)_OxRdtase_dom_sf"/>
</dbReference>
<keyword evidence="3" id="KW-1185">Reference proteome</keyword>
<reference evidence="3" key="1">
    <citation type="journal article" date="2013" name="Stand. Genomic Sci.">
        <title>Complete genome sequence of the halophilic bacterium Spirochaeta africana type strain (Z-7692(T)) from the alkaline Lake Magadi in the East African Rift.</title>
        <authorList>
            <person name="Liolos K."/>
            <person name="Abt B."/>
            <person name="Scheuner C."/>
            <person name="Teshima H."/>
            <person name="Held B."/>
            <person name="Lapidus A."/>
            <person name="Nolan M."/>
            <person name="Lucas S."/>
            <person name="Deshpande S."/>
            <person name="Cheng J.F."/>
            <person name="Tapia R."/>
            <person name="Goodwin L.A."/>
            <person name="Pitluck S."/>
            <person name="Pagani I."/>
            <person name="Ivanova N."/>
            <person name="Mavromatis K."/>
            <person name="Mikhailova N."/>
            <person name="Huntemann M."/>
            <person name="Pati A."/>
            <person name="Chen A."/>
            <person name="Palaniappan K."/>
            <person name="Land M."/>
            <person name="Rohde M."/>
            <person name="Tindall B.J."/>
            <person name="Detter J.C."/>
            <person name="Goker M."/>
            <person name="Bristow J."/>
            <person name="Eisen J.A."/>
            <person name="Markowitz V."/>
            <person name="Hugenholtz P."/>
            <person name="Woyke T."/>
            <person name="Klenk H.P."/>
            <person name="Kyrpides N.C."/>
        </authorList>
    </citation>
    <scope>NUCLEOTIDE SEQUENCE</scope>
    <source>
        <strain evidence="3">ATCC 700263 / DSM 8902 / Z-7692</strain>
    </source>
</reference>
<dbReference type="Pfam" id="PF00248">
    <property type="entry name" value="Aldo_ket_red"/>
    <property type="match status" value="1"/>
</dbReference>
<evidence type="ECO:0000259" key="1">
    <source>
        <dbReference type="Pfam" id="PF00248"/>
    </source>
</evidence>
<name>H9UIP5_SPIAZ</name>
<dbReference type="KEGG" id="sfc:Spiaf_1313"/>
<dbReference type="SUPFAM" id="SSF51430">
    <property type="entry name" value="NAD(P)-linked oxidoreductase"/>
    <property type="match status" value="1"/>
</dbReference>
<accession>H9UIP5</accession>
<dbReference type="OrthoDB" id="9773828at2"/>
<feature type="domain" description="NADP-dependent oxidoreductase" evidence="1">
    <location>
        <begin position="16"/>
        <end position="311"/>
    </location>
</feature>
<gene>
    <name evidence="2" type="ordered locus">Spiaf_1313</name>
</gene>
<dbReference type="Gene3D" id="3.20.20.100">
    <property type="entry name" value="NADP-dependent oxidoreductase domain"/>
    <property type="match status" value="1"/>
</dbReference>
<organism evidence="2 3">
    <name type="scientific">Spirochaeta africana (strain ATCC 700263 / DSM 8902 / Z-7692)</name>
    <dbReference type="NCBI Taxonomy" id="889378"/>
    <lineage>
        <taxon>Bacteria</taxon>
        <taxon>Pseudomonadati</taxon>
        <taxon>Spirochaetota</taxon>
        <taxon>Spirochaetia</taxon>
        <taxon>Spirochaetales</taxon>
        <taxon>Spirochaetaceae</taxon>
        <taxon>Spirochaeta</taxon>
    </lineage>
</organism>
<dbReference type="InterPro" id="IPR023210">
    <property type="entry name" value="NADP_OxRdtase_dom"/>
</dbReference>
<protein>
    <submittedName>
        <fullName evidence="2">Putative oxidoreductase</fullName>
    </submittedName>
</protein>
<dbReference type="STRING" id="889378.Spiaf_1313"/>
<evidence type="ECO:0000313" key="2">
    <source>
        <dbReference type="EMBL" id="AFG37388.1"/>
    </source>
</evidence>
<dbReference type="EMBL" id="CP003282">
    <property type="protein sequence ID" value="AFG37388.1"/>
    <property type="molecule type" value="Genomic_DNA"/>
</dbReference>
<dbReference type="PANTHER" id="PTHR43364">
    <property type="entry name" value="NADH-SPECIFIC METHYLGLYOXAL REDUCTASE-RELATED"/>
    <property type="match status" value="1"/>
</dbReference>
<dbReference type="PATRIC" id="fig|889378.3.peg.1317"/>
<proteinExistence type="predicted"/>
<dbReference type="eggNOG" id="COG4989">
    <property type="taxonomic scope" value="Bacteria"/>
</dbReference>
<dbReference type="InterPro" id="IPR050523">
    <property type="entry name" value="AKR_Detox_Biosynth"/>
</dbReference>
<dbReference type="PANTHER" id="PTHR43364:SF1">
    <property type="entry name" value="OXIDOREDUCTASE YDHF"/>
    <property type="match status" value="1"/>
</dbReference>
<dbReference type="Proteomes" id="UP000007383">
    <property type="component" value="Chromosome"/>
</dbReference>
<dbReference type="RefSeq" id="WP_014455375.1">
    <property type="nucleotide sequence ID" value="NC_017098.1"/>
</dbReference>